<reference evidence="3" key="1">
    <citation type="submission" date="2016-11" db="EMBL/GenBank/DDBJ databases">
        <authorList>
            <person name="Varghese N."/>
            <person name="Submissions S."/>
        </authorList>
    </citation>
    <scope>NUCLEOTIDE SEQUENCE [LARGE SCALE GENOMIC DNA]</scope>
    <source>
        <strain evidence="3">DSM 27619</strain>
    </source>
</reference>
<dbReference type="STRING" id="1416778.SAMN05443633_104264"/>
<dbReference type="AlphaFoldDB" id="A0A1M5BRL5"/>
<feature type="coiled-coil region" evidence="1">
    <location>
        <begin position="197"/>
        <end position="273"/>
    </location>
</feature>
<keyword evidence="1" id="KW-0175">Coiled coil</keyword>
<sequence>MSETNVFIEKFEKWLWELTRFYMRNRAQFIYDDFTFVLENGDKYTLNKAREDAKRFLVNGDIAQKIIQQGKKEKTPFAHLEFDLSSSKATYSDIQKLKSKKGIIKITNLEVSSEIESHSVLLFSGKTDADERLNDDICRFILGLHSTVVEMKGREASSIEDLHLKVKEKRLKHLEDTDAFLMQREFKKFHNWADDRIVVLESELREAKKEEKEIDRNAMQEGLSTSEALQFQEALAKAKKKVSRLKREMFDREDEINEERDQMIAEAKQKLNRTITEEEVFSISFELI</sequence>
<dbReference type="EMBL" id="FQUT01000004">
    <property type="protein sequence ID" value="SHF44907.1"/>
    <property type="molecule type" value="Genomic_DNA"/>
</dbReference>
<name>A0A1M5BRL5_9FLAO</name>
<gene>
    <name evidence="2" type="ORF">SAMN05443633_104264</name>
</gene>
<dbReference type="Proteomes" id="UP000184518">
    <property type="component" value="Unassembled WGS sequence"/>
</dbReference>
<accession>A0A1M5BRL5</accession>
<evidence type="ECO:0000313" key="2">
    <source>
        <dbReference type="EMBL" id="SHF44907.1"/>
    </source>
</evidence>
<proteinExistence type="predicted"/>
<organism evidence="2 3">
    <name type="scientific">Chryseobacterium arachidis</name>
    <dbReference type="NCBI Taxonomy" id="1416778"/>
    <lineage>
        <taxon>Bacteria</taxon>
        <taxon>Pseudomonadati</taxon>
        <taxon>Bacteroidota</taxon>
        <taxon>Flavobacteriia</taxon>
        <taxon>Flavobacteriales</taxon>
        <taxon>Weeksellaceae</taxon>
        <taxon>Chryseobacterium group</taxon>
        <taxon>Chryseobacterium</taxon>
    </lineage>
</organism>
<protein>
    <submittedName>
        <fullName evidence="2">Uncharacterized protein</fullName>
    </submittedName>
</protein>
<evidence type="ECO:0000256" key="1">
    <source>
        <dbReference type="SAM" id="Coils"/>
    </source>
</evidence>
<dbReference type="RefSeq" id="WP_083531646.1">
    <property type="nucleotide sequence ID" value="NZ_FQUT01000004.1"/>
</dbReference>
<evidence type="ECO:0000313" key="3">
    <source>
        <dbReference type="Proteomes" id="UP000184518"/>
    </source>
</evidence>
<keyword evidence="3" id="KW-1185">Reference proteome</keyword>